<dbReference type="Proteomes" id="UP001162501">
    <property type="component" value="Chromosome 9"/>
</dbReference>
<accession>A0AC60A972</accession>
<evidence type="ECO:0000313" key="1">
    <source>
        <dbReference type="EMBL" id="CAN0572515.1"/>
    </source>
</evidence>
<organism evidence="1 2">
    <name type="scientific">Rangifer tarandus platyrhynchus</name>
    <name type="common">Svalbard reindeer</name>
    <dbReference type="NCBI Taxonomy" id="3082113"/>
    <lineage>
        <taxon>Eukaryota</taxon>
        <taxon>Metazoa</taxon>
        <taxon>Chordata</taxon>
        <taxon>Craniata</taxon>
        <taxon>Vertebrata</taxon>
        <taxon>Euteleostomi</taxon>
        <taxon>Mammalia</taxon>
        <taxon>Eutheria</taxon>
        <taxon>Laurasiatheria</taxon>
        <taxon>Artiodactyla</taxon>
        <taxon>Ruminantia</taxon>
        <taxon>Pecora</taxon>
        <taxon>Cervidae</taxon>
        <taxon>Odocoileinae</taxon>
        <taxon>Rangifer</taxon>
    </lineage>
</organism>
<gene>
    <name evidence="1" type="ORF">MRATA1EN22A_LOCUS28486</name>
</gene>
<protein>
    <submittedName>
        <fullName evidence="1">Uncharacterized protein</fullName>
    </submittedName>
</protein>
<proteinExistence type="predicted"/>
<name>A0AC60A972_RANTA</name>
<reference evidence="1" key="1">
    <citation type="submission" date="2023-05" db="EMBL/GenBank/DDBJ databases">
        <authorList>
            <consortium name="ELIXIR-Norway"/>
        </authorList>
    </citation>
    <scope>NUCLEOTIDE SEQUENCE</scope>
</reference>
<evidence type="ECO:0000313" key="2">
    <source>
        <dbReference type="Proteomes" id="UP001162501"/>
    </source>
</evidence>
<reference evidence="1" key="2">
    <citation type="submission" date="2025-03" db="EMBL/GenBank/DDBJ databases">
        <authorList>
            <consortium name="ELIXIR-Norway"/>
            <consortium name="Elixir Norway"/>
        </authorList>
    </citation>
    <scope>NUCLEOTIDE SEQUENCE</scope>
</reference>
<dbReference type="EMBL" id="OX596093">
    <property type="protein sequence ID" value="CAN0572515.1"/>
    <property type="molecule type" value="Genomic_DNA"/>
</dbReference>
<sequence length="222" mass="22200">MNHVSGRPSLVPGGLQACEMEQIRGTGSDGSAYAGSGQRPMSEQSPRPPRSLRATTTSGSRAGGRGAPEDRPGPGPGLRTEGRAGPVERRRQNAAEGDREGAPLSLSPTGPGTCGALGKAGRAPALSQGQAGDCPRGPEAPGSGITLRRRSAPLGQRSVTSPASTGQGLGALPGTVPLSPAGCVTGICLPSGRPACTPLALAAGHHQAAHTQRTRLHICPGR</sequence>